<dbReference type="EMBL" id="JAOPHQ010000705">
    <property type="protein sequence ID" value="KAK0153554.1"/>
    <property type="molecule type" value="Genomic_DNA"/>
</dbReference>
<sequence>MFVVGGEKIPQISEQSIKSLGRQYTAELSDKQMGRTLSEGLAKIDQSQLPGKYKVWCYQFTLYRRVMWPLKVSDIPSSTASKMDGKANSFIRKWLGLPRCLSETGLFGRDTL</sequence>
<organism evidence="1 3">
    <name type="scientific">Merluccius polli</name>
    <name type="common">Benguela hake</name>
    <name type="synonym">Merluccius cadenati</name>
    <dbReference type="NCBI Taxonomy" id="89951"/>
    <lineage>
        <taxon>Eukaryota</taxon>
        <taxon>Metazoa</taxon>
        <taxon>Chordata</taxon>
        <taxon>Craniata</taxon>
        <taxon>Vertebrata</taxon>
        <taxon>Euteleostomi</taxon>
        <taxon>Actinopterygii</taxon>
        <taxon>Neopterygii</taxon>
        <taxon>Teleostei</taxon>
        <taxon>Neoteleostei</taxon>
        <taxon>Acanthomorphata</taxon>
        <taxon>Zeiogadaria</taxon>
        <taxon>Gadariae</taxon>
        <taxon>Gadiformes</taxon>
        <taxon>Gadoidei</taxon>
        <taxon>Merlucciidae</taxon>
        <taxon>Merluccius</taxon>
    </lineage>
</organism>
<reference evidence="1" key="1">
    <citation type="journal article" date="2023" name="Front. Mar. Sci.">
        <title>A new Merluccius polli reference genome to investigate the effects of global change in West African waters.</title>
        <authorList>
            <person name="Mateo J.L."/>
            <person name="Blanco-Fernandez C."/>
            <person name="Garcia-Vazquez E."/>
            <person name="Machado-Schiaffino G."/>
        </authorList>
    </citation>
    <scope>NUCLEOTIDE SEQUENCE</scope>
    <source>
        <strain evidence="1">C29</strain>
        <tissue evidence="1">Fin</tissue>
    </source>
</reference>
<evidence type="ECO:0000313" key="1">
    <source>
        <dbReference type="EMBL" id="KAK0150712.1"/>
    </source>
</evidence>
<dbReference type="Proteomes" id="UP001174136">
    <property type="component" value="Unassembled WGS sequence"/>
</dbReference>
<name>A0AA47P8X7_MERPO</name>
<accession>A0AA47P8X7</accession>
<comment type="caution">
    <text evidence="1">The sequence shown here is derived from an EMBL/GenBank/DDBJ whole genome shotgun (WGS) entry which is preliminary data.</text>
</comment>
<gene>
    <name evidence="2" type="ORF">N1851_004673</name>
    <name evidence="1" type="ORF">N1851_008182</name>
</gene>
<keyword evidence="3" id="KW-1185">Reference proteome</keyword>
<protein>
    <submittedName>
        <fullName evidence="1">Uncharacterized protein</fullName>
    </submittedName>
</protein>
<dbReference type="EMBL" id="JAOPHQ010001445">
    <property type="protein sequence ID" value="KAK0150712.1"/>
    <property type="molecule type" value="Genomic_DNA"/>
</dbReference>
<proteinExistence type="predicted"/>
<evidence type="ECO:0000313" key="2">
    <source>
        <dbReference type="EMBL" id="KAK0153554.1"/>
    </source>
</evidence>
<dbReference type="AlphaFoldDB" id="A0AA47P8X7"/>
<evidence type="ECO:0000313" key="3">
    <source>
        <dbReference type="Proteomes" id="UP001174136"/>
    </source>
</evidence>